<keyword evidence="1" id="KW-0812">Transmembrane</keyword>
<protein>
    <submittedName>
        <fullName evidence="2">DUF802 domain-containing protein</fullName>
    </submittedName>
</protein>
<feature type="non-terminal residue" evidence="2">
    <location>
        <position position="89"/>
    </location>
</feature>
<dbReference type="EMBL" id="VZOL01001497">
    <property type="protein sequence ID" value="KAB0630675.1"/>
    <property type="molecule type" value="Genomic_DNA"/>
</dbReference>
<reference evidence="2 3" key="1">
    <citation type="submission" date="2019-09" db="EMBL/GenBank/DDBJ databases">
        <title>Draft genome sequences of 48 bacterial type strains from the CCUG.</title>
        <authorList>
            <person name="Tunovic T."/>
            <person name="Pineiro-Iglesias B."/>
            <person name="Unosson C."/>
            <person name="Inganas E."/>
            <person name="Ohlen M."/>
            <person name="Cardew S."/>
            <person name="Jensie-Markopoulos S."/>
            <person name="Salva-Serra F."/>
            <person name="Jaen-Luchoro D."/>
            <person name="Karlsson R."/>
            <person name="Svensson-Stadler L."/>
            <person name="Chun J."/>
            <person name="Moore E."/>
        </authorList>
    </citation>
    <scope>NUCLEOTIDE SEQUENCE [LARGE SCALE GENOMIC DNA]</scope>
    <source>
        <strain evidence="2 3">CCUG 65687</strain>
    </source>
</reference>
<sequence length="89" mass="9367">MSRIRLDLVVFIAGLLAVCWIGAGYVASNPLATAVTLLIGACYVAGAWELQRYRQATAALSRAVAGLTEPPAKLDTWLDTLPPGLRGAV</sequence>
<feature type="transmembrane region" description="Helical" evidence="1">
    <location>
        <begin position="7"/>
        <end position="25"/>
    </location>
</feature>
<name>A0A6L3MJE5_9BURK</name>
<evidence type="ECO:0000313" key="2">
    <source>
        <dbReference type="EMBL" id="KAB0630675.1"/>
    </source>
</evidence>
<evidence type="ECO:0000256" key="1">
    <source>
        <dbReference type="SAM" id="Phobius"/>
    </source>
</evidence>
<dbReference type="AlphaFoldDB" id="A0A6L3MJE5"/>
<keyword evidence="1" id="KW-1133">Transmembrane helix</keyword>
<comment type="caution">
    <text evidence="2">The sequence shown here is derived from an EMBL/GenBank/DDBJ whole genome shotgun (WGS) entry which is preliminary data.</text>
</comment>
<feature type="transmembrane region" description="Helical" evidence="1">
    <location>
        <begin position="31"/>
        <end position="50"/>
    </location>
</feature>
<gene>
    <name evidence="2" type="ORF">F7R13_36310</name>
</gene>
<keyword evidence="1" id="KW-0472">Membrane</keyword>
<dbReference type="Proteomes" id="UP000473571">
    <property type="component" value="Unassembled WGS sequence"/>
</dbReference>
<organism evidence="2 3">
    <name type="scientific">Burkholderia territorii</name>
    <dbReference type="NCBI Taxonomy" id="1503055"/>
    <lineage>
        <taxon>Bacteria</taxon>
        <taxon>Pseudomonadati</taxon>
        <taxon>Pseudomonadota</taxon>
        <taxon>Betaproteobacteria</taxon>
        <taxon>Burkholderiales</taxon>
        <taxon>Burkholderiaceae</taxon>
        <taxon>Burkholderia</taxon>
        <taxon>Burkholderia cepacia complex</taxon>
    </lineage>
</organism>
<evidence type="ECO:0000313" key="3">
    <source>
        <dbReference type="Proteomes" id="UP000473571"/>
    </source>
</evidence>
<proteinExistence type="predicted"/>
<accession>A0A6L3MJE5</accession>